<keyword evidence="3 5" id="KW-0732">Signal</keyword>
<name>A0A1W6MP42_9FLAO</name>
<dbReference type="Pfam" id="PF04231">
    <property type="entry name" value="Endonuclease_1"/>
    <property type="match status" value="1"/>
</dbReference>
<organism evidence="7 8">
    <name type="scientific">Nonlabens spongiae</name>
    <dbReference type="NCBI Taxonomy" id="331648"/>
    <lineage>
        <taxon>Bacteria</taxon>
        <taxon>Pseudomonadati</taxon>
        <taxon>Bacteroidota</taxon>
        <taxon>Flavobacteriia</taxon>
        <taxon>Flavobacteriales</taxon>
        <taxon>Flavobacteriaceae</taxon>
        <taxon>Nonlabens</taxon>
    </lineage>
</organism>
<dbReference type="InterPro" id="IPR044925">
    <property type="entry name" value="His-Me_finger_sf"/>
</dbReference>
<evidence type="ECO:0000313" key="8">
    <source>
        <dbReference type="Proteomes" id="UP000193431"/>
    </source>
</evidence>
<dbReference type="SUPFAM" id="SSF54060">
    <property type="entry name" value="His-Me finger endonucleases"/>
    <property type="match status" value="1"/>
</dbReference>
<dbReference type="GO" id="GO:0004518">
    <property type="term" value="F:nuclease activity"/>
    <property type="evidence" value="ECO:0007669"/>
    <property type="project" value="UniProtKB-KW"/>
</dbReference>
<feature type="chain" id="PRO_5010864879" evidence="5">
    <location>
        <begin position="22"/>
        <end position="677"/>
    </location>
</feature>
<dbReference type="SUPFAM" id="SSF74853">
    <property type="entry name" value="Lamin A/C globular tail domain"/>
    <property type="match status" value="1"/>
</dbReference>
<evidence type="ECO:0000256" key="5">
    <source>
        <dbReference type="SAM" id="SignalP"/>
    </source>
</evidence>
<evidence type="ECO:0000256" key="3">
    <source>
        <dbReference type="ARBA" id="ARBA00022729"/>
    </source>
</evidence>
<dbReference type="Proteomes" id="UP000193431">
    <property type="component" value="Chromosome"/>
</dbReference>
<dbReference type="EMBL" id="CP019344">
    <property type="protein sequence ID" value="ARN79332.1"/>
    <property type="molecule type" value="Genomic_DNA"/>
</dbReference>
<evidence type="ECO:0000256" key="1">
    <source>
        <dbReference type="ARBA" id="ARBA00006429"/>
    </source>
</evidence>
<evidence type="ECO:0000256" key="2">
    <source>
        <dbReference type="ARBA" id="ARBA00022722"/>
    </source>
</evidence>
<keyword evidence="4" id="KW-0378">Hydrolase</keyword>
<dbReference type="InterPro" id="IPR036415">
    <property type="entry name" value="Lamin_tail_dom_sf"/>
</dbReference>
<comment type="similarity">
    <text evidence="1">Belongs to the EndA/NucM nuclease family.</text>
</comment>
<evidence type="ECO:0000256" key="4">
    <source>
        <dbReference type="ARBA" id="ARBA00022801"/>
    </source>
</evidence>
<dbReference type="PANTHER" id="PTHR33607:SF2">
    <property type="entry name" value="ENDONUCLEASE-1"/>
    <property type="match status" value="1"/>
</dbReference>
<accession>A0A1W6MP42</accession>
<dbReference type="Pfam" id="PF00932">
    <property type="entry name" value="LTD"/>
    <property type="match status" value="1"/>
</dbReference>
<dbReference type="PANTHER" id="PTHR33607">
    <property type="entry name" value="ENDONUCLEASE-1"/>
    <property type="match status" value="1"/>
</dbReference>
<dbReference type="AlphaFoldDB" id="A0A1W6MP42"/>
<dbReference type="RefSeq" id="WP_085768126.1">
    <property type="nucleotide sequence ID" value="NZ_CP019344.1"/>
</dbReference>
<dbReference type="STRING" id="331648.BST97_02275"/>
<dbReference type="GO" id="GO:0016787">
    <property type="term" value="F:hydrolase activity"/>
    <property type="evidence" value="ECO:0007669"/>
    <property type="project" value="UniProtKB-KW"/>
</dbReference>
<dbReference type="InterPro" id="IPR007346">
    <property type="entry name" value="Endonuclease-I"/>
</dbReference>
<sequence length="677" mass="74423">MMNKFYITLITVSVFTAQSWAQVPSNYYDSAAGLTGYALKSELANIISANYNAQSYDDLRDLYAISDNDAYYDNGQQTTTILDLYSENPNGADPYTFSATNTNDRCGNYSGEGDCWNREHIFPQGFFNQLEPMRSDAHHVIPTDGFVNGGRSNLPFGEVDLSGSGIRTYQNGSRKGPSATPGYTGDVFEPIDEFKGDIARMLLYFATRYEDRFNDNRWDSPNATNDPRDGSQDQYYEQWYIDLLLSWHAQDPVSQREIDRNNDIYNFQNNANPYIDNPQFVDMIWNSSQAPSGSIFATLTDSYNDVNSNGYDAGDEINYDYTIENLGNTTLYNVTVTASRGNFANTVSPIASIAPGQVINNPFGNLQVVLITQDVDPNGACDVINQLQVTADFSANENTGGLSIASDDPDNFQDVDSNNDNLPDDPTISNVCGGSTGTVSELFISEYIEGSGSNKAIEIANFTGSQVNLSGYSIERNANGGSTWSGTISLSGTLDNGEVYVLARGNADQAILDEADRLIGNGNALDFNGNDPVGLFRNGNLIDIVGVFNSGSTDFAKDVVLVRKPDAVVPNLDFNLTRDWNSFGQSNYTDLGQHTVTTASEDQLIAESFKVYPNPSKDGIFYFETDLEEIELNVFDLSGRSISFDQTQDSIQLEQAGIYILTVEKDGNRSSLKLVLR</sequence>
<feature type="domain" description="LTD" evidence="6">
    <location>
        <begin position="435"/>
        <end position="587"/>
    </location>
</feature>
<dbReference type="PROSITE" id="PS51841">
    <property type="entry name" value="LTD"/>
    <property type="match status" value="1"/>
</dbReference>
<dbReference type="InterPro" id="IPR001322">
    <property type="entry name" value="Lamin_tail_dom"/>
</dbReference>
<evidence type="ECO:0000259" key="6">
    <source>
        <dbReference type="PROSITE" id="PS51841"/>
    </source>
</evidence>
<dbReference type="InterPro" id="IPR026444">
    <property type="entry name" value="Secre_tail"/>
</dbReference>
<evidence type="ECO:0000313" key="7">
    <source>
        <dbReference type="EMBL" id="ARN79332.1"/>
    </source>
</evidence>
<keyword evidence="8" id="KW-1185">Reference proteome</keyword>
<dbReference type="NCBIfam" id="TIGR04183">
    <property type="entry name" value="Por_Secre_tail"/>
    <property type="match status" value="1"/>
</dbReference>
<keyword evidence="2" id="KW-0540">Nuclease</keyword>
<feature type="signal peptide" evidence="5">
    <location>
        <begin position="1"/>
        <end position="21"/>
    </location>
</feature>
<dbReference type="Pfam" id="PF18962">
    <property type="entry name" value="Por_Secre_tail"/>
    <property type="match status" value="1"/>
</dbReference>
<gene>
    <name evidence="7" type="ORF">BST97_02275</name>
</gene>
<protein>
    <submittedName>
        <fullName evidence="7">Ribonuclease</fullName>
    </submittedName>
</protein>
<proteinExistence type="inferred from homology"/>
<reference evidence="7 8" key="1">
    <citation type="submission" date="2016-11" db="EMBL/GenBank/DDBJ databases">
        <title>Trade-off between light-utilization and light-protection in marine flavobacteria.</title>
        <authorList>
            <person name="Kumagai Y."/>
        </authorList>
    </citation>
    <scope>NUCLEOTIDE SEQUENCE [LARGE SCALE GENOMIC DNA]</scope>
    <source>
        <strain evidence="7 8">JCM 13191</strain>
    </source>
</reference>